<dbReference type="Proteomes" id="UP000299290">
    <property type="component" value="Unassembled WGS sequence"/>
</dbReference>
<protein>
    <submittedName>
        <fullName evidence="2">Uncharacterized protein</fullName>
    </submittedName>
</protein>
<reference evidence="2 3" key="1">
    <citation type="journal article" date="2020" name="Int. J. Syst. Evol. Microbiol.">
        <title>Reclassification of Streptomyces castelarensis and Streptomyces sporoclivatus as later heterotypic synonyms of Streptomyces antimycoticus.</title>
        <authorList>
            <person name="Komaki H."/>
            <person name="Tamura T."/>
        </authorList>
    </citation>
    <scope>NUCLEOTIDE SEQUENCE [LARGE SCALE GENOMIC DNA]</scope>
    <source>
        <strain evidence="2 3">NBRC 12839</strain>
    </source>
</reference>
<evidence type="ECO:0000313" key="2">
    <source>
        <dbReference type="EMBL" id="GDY48785.1"/>
    </source>
</evidence>
<name>A0A4D4KIP2_9ACTN</name>
<sequence length="259" mass="26676">MQDVPLARLPQVLREVRGAGLFRAVVRHRLLAVGGVQPQDRTVPLGQGEADALLAQAAVFRDGERGAPAPVAGEHGGRGAPVGPEGPGEGGEARRVPLRGRETREGARGAGQPVLPVEHAGDQPAGVVAGAEPQLDPESGDGGVGGGAGDGQGRRAHTGAGGFQAQLGVEAGGGARRVHHTRGVAHYRVRQHGEAGPVRGQEADQVGELRQAVGLLAQDELRRQGYAKGRRGRVSRGRGHGCSSLREAGRGLRSGRRAR</sequence>
<keyword evidence="3" id="KW-1185">Reference proteome</keyword>
<accession>A0A4D4KIP2</accession>
<proteinExistence type="predicted"/>
<evidence type="ECO:0000313" key="3">
    <source>
        <dbReference type="Proteomes" id="UP000299290"/>
    </source>
</evidence>
<feature type="region of interest" description="Disordered" evidence="1">
    <location>
        <begin position="65"/>
        <end position="159"/>
    </location>
</feature>
<gene>
    <name evidence="2" type="ORF">SANT12839_096670</name>
</gene>
<feature type="compositionally biased region" description="Basic residues" evidence="1">
    <location>
        <begin position="228"/>
        <end position="239"/>
    </location>
</feature>
<organism evidence="2 3">
    <name type="scientific">Streptomyces antimycoticus</name>
    <dbReference type="NCBI Taxonomy" id="68175"/>
    <lineage>
        <taxon>Bacteria</taxon>
        <taxon>Bacillati</taxon>
        <taxon>Actinomycetota</taxon>
        <taxon>Actinomycetes</taxon>
        <taxon>Kitasatosporales</taxon>
        <taxon>Streptomycetaceae</taxon>
        <taxon>Streptomyces</taxon>
        <taxon>Streptomyces violaceusniger group</taxon>
    </lineage>
</organism>
<evidence type="ECO:0000256" key="1">
    <source>
        <dbReference type="SAM" id="MobiDB-lite"/>
    </source>
</evidence>
<feature type="compositionally biased region" description="Basic and acidic residues" evidence="1">
    <location>
        <begin position="91"/>
        <end position="107"/>
    </location>
</feature>
<comment type="caution">
    <text evidence="2">The sequence shown here is derived from an EMBL/GenBank/DDBJ whole genome shotgun (WGS) entry which is preliminary data.</text>
</comment>
<feature type="compositionally biased region" description="Gly residues" evidence="1">
    <location>
        <begin position="140"/>
        <end position="151"/>
    </location>
</feature>
<feature type="region of interest" description="Disordered" evidence="1">
    <location>
        <begin position="224"/>
        <end position="259"/>
    </location>
</feature>
<dbReference type="AlphaFoldDB" id="A0A4D4KIP2"/>
<dbReference type="EMBL" id="BJHV01000001">
    <property type="protein sequence ID" value="GDY48785.1"/>
    <property type="molecule type" value="Genomic_DNA"/>
</dbReference>